<organism evidence="1 2">
    <name type="scientific">Lactuca virosa</name>
    <dbReference type="NCBI Taxonomy" id="75947"/>
    <lineage>
        <taxon>Eukaryota</taxon>
        <taxon>Viridiplantae</taxon>
        <taxon>Streptophyta</taxon>
        <taxon>Embryophyta</taxon>
        <taxon>Tracheophyta</taxon>
        <taxon>Spermatophyta</taxon>
        <taxon>Magnoliopsida</taxon>
        <taxon>eudicotyledons</taxon>
        <taxon>Gunneridae</taxon>
        <taxon>Pentapetalae</taxon>
        <taxon>asterids</taxon>
        <taxon>campanulids</taxon>
        <taxon>Asterales</taxon>
        <taxon>Asteraceae</taxon>
        <taxon>Cichorioideae</taxon>
        <taxon>Cichorieae</taxon>
        <taxon>Lactucinae</taxon>
        <taxon>Lactuca</taxon>
    </lineage>
</organism>
<sequence>MWYGIEKGWWSPLFFYVSPVFLLPPPNISLSFLSLWDSKVTTCSYFLLYHFTSSSQNPSLIVVAFLHCRPNQILLLFHHQHIRYYFSTHARTNMKLSLERRMVDIKP</sequence>
<gene>
    <name evidence="1" type="ORF">LVIROSA_LOCUS29832</name>
</gene>
<accession>A0AAU9P1Y6</accession>
<dbReference type="Proteomes" id="UP001157418">
    <property type="component" value="Unassembled WGS sequence"/>
</dbReference>
<proteinExistence type="predicted"/>
<evidence type="ECO:0000313" key="2">
    <source>
        <dbReference type="Proteomes" id="UP001157418"/>
    </source>
</evidence>
<evidence type="ECO:0000313" key="1">
    <source>
        <dbReference type="EMBL" id="CAH1443958.1"/>
    </source>
</evidence>
<comment type="caution">
    <text evidence="1">The sequence shown here is derived from an EMBL/GenBank/DDBJ whole genome shotgun (WGS) entry which is preliminary data.</text>
</comment>
<protein>
    <submittedName>
        <fullName evidence="1">Uncharacterized protein</fullName>
    </submittedName>
</protein>
<name>A0AAU9P1Y6_9ASTR</name>
<keyword evidence="2" id="KW-1185">Reference proteome</keyword>
<dbReference type="EMBL" id="CAKMRJ010005523">
    <property type="protein sequence ID" value="CAH1443958.1"/>
    <property type="molecule type" value="Genomic_DNA"/>
</dbReference>
<reference evidence="1 2" key="1">
    <citation type="submission" date="2022-01" db="EMBL/GenBank/DDBJ databases">
        <authorList>
            <person name="Xiong W."/>
            <person name="Schranz E."/>
        </authorList>
    </citation>
    <scope>NUCLEOTIDE SEQUENCE [LARGE SCALE GENOMIC DNA]</scope>
</reference>
<dbReference type="AlphaFoldDB" id="A0AAU9P1Y6"/>